<accession>A0A7J9D0C8</accession>
<dbReference type="PANTHER" id="PTHR33659">
    <property type="entry name" value="PROTEIN, PUTATIVE-RELATED-RELATED"/>
    <property type="match status" value="1"/>
</dbReference>
<gene>
    <name evidence="2" type="ORF">Gogos_021155</name>
</gene>
<comment type="caution">
    <text evidence="2">The sequence shown here is derived from an EMBL/GenBank/DDBJ whole genome shotgun (WGS) entry which is preliminary data.</text>
</comment>
<dbReference type="EMBL" id="JABEZY010260378">
    <property type="protein sequence ID" value="MBA0754190.1"/>
    <property type="molecule type" value="Genomic_DNA"/>
</dbReference>
<feature type="transmembrane region" description="Helical" evidence="1">
    <location>
        <begin position="72"/>
        <end position="94"/>
    </location>
</feature>
<proteinExistence type="predicted"/>
<keyword evidence="1" id="KW-1133">Transmembrane helix</keyword>
<name>A0A7J9D0C8_GOSGO</name>
<keyword evidence="1" id="KW-0472">Membrane</keyword>
<sequence>MDTAVVAATNGAGGSGWPPGFYPVHWFLEMAELCFSNGIMIMFVAVVLSLTTSASAQDSAMAPAPSMDTGAAFSPVVSGVAVMFSLIISLVALLKH</sequence>
<protein>
    <submittedName>
        <fullName evidence="2">Uncharacterized protein</fullName>
    </submittedName>
</protein>
<evidence type="ECO:0000313" key="3">
    <source>
        <dbReference type="Proteomes" id="UP000593579"/>
    </source>
</evidence>
<evidence type="ECO:0000313" key="2">
    <source>
        <dbReference type="EMBL" id="MBA0754190.1"/>
    </source>
</evidence>
<dbReference type="Proteomes" id="UP000593579">
    <property type="component" value="Unassembled WGS sequence"/>
</dbReference>
<evidence type="ECO:0000256" key="1">
    <source>
        <dbReference type="SAM" id="Phobius"/>
    </source>
</evidence>
<dbReference type="OrthoDB" id="851643at2759"/>
<dbReference type="PANTHER" id="PTHR33659:SF13">
    <property type="entry name" value="TRANSMEMBRANE PROTEIN"/>
    <property type="match status" value="1"/>
</dbReference>
<feature type="transmembrane region" description="Helical" evidence="1">
    <location>
        <begin position="33"/>
        <end position="52"/>
    </location>
</feature>
<keyword evidence="3" id="KW-1185">Reference proteome</keyword>
<organism evidence="2 3">
    <name type="scientific">Gossypium gossypioides</name>
    <name type="common">Mexican cotton</name>
    <name type="synonym">Selera gossypioides</name>
    <dbReference type="NCBI Taxonomy" id="34282"/>
    <lineage>
        <taxon>Eukaryota</taxon>
        <taxon>Viridiplantae</taxon>
        <taxon>Streptophyta</taxon>
        <taxon>Embryophyta</taxon>
        <taxon>Tracheophyta</taxon>
        <taxon>Spermatophyta</taxon>
        <taxon>Magnoliopsida</taxon>
        <taxon>eudicotyledons</taxon>
        <taxon>Gunneridae</taxon>
        <taxon>Pentapetalae</taxon>
        <taxon>rosids</taxon>
        <taxon>malvids</taxon>
        <taxon>Malvales</taxon>
        <taxon>Malvaceae</taxon>
        <taxon>Malvoideae</taxon>
        <taxon>Gossypium</taxon>
    </lineage>
</organism>
<reference evidence="2 3" key="1">
    <citation type="journal article" date="2019" name="Genome Biol. Evol.">
        <title>Insights into the evolution of the New World diploid cottons (Gossypium, subgenus Houzingenia) based on genome sequencing.</title>
        <authorList>
            <person name="Grover C.E."/>
            <person name="Arick M.A. 2nd"/>
            <person name="Thrash A."/>
            <person name="Conover J.L."/>
            <person name="Sanders W.S."/>
            <person name="Peterson D.G."/>
            <person name="Frelichowski J.E."/>
            <person name="Scheffler J.A."/>
            <person name="Scheffler B.E."/>
            <person name="Wendel J.F."/>
        </authorList>
    </citation>
    <scope>NUCLEOTIDE SEQUENCE [LARGE SCALE GENOMIC DNA]</scope>
    <source>
        <strain evidence="2">5</strain>
        <tissue evidence="2">Leaf</tissue>
    </source>
</reference>
<keyword evidence="1" id="KW-0812">Transmembrane</keyword>
<dbReference type="AlphaFoldDB" id="A0A7J9D0C8"/>